<feature type="domain" description="RNA polymerase sigma-70 region 2" evidence="6">
    <location>
        <begin position="26"/>
        <end position="93"/>
    </location>
</feature>
<dbReference type="GO" id="GO:0016987">
    <property type="term" value="F:sigma factor activity"/>
    <property type="evidence" value="ECO:0007669"/>
    <property type="project" value="UniProtKB-KW"/>
</dbReference>
<dbReference type="GO" id="GO:0006352">
    <property type="term" value="P:DNA-templated transcription initiation"/>
    <property type="evidence" value="ECO:0007669"/>
    <property type="project" value="InterPro"/>
</dbReference>
<proteinExistence type="inferred from homology"/>
<dbReference type="EMBL" id="PFBW01000236">
    <property type="protein sequence ID" value="PIR76838.1"/>
    <property type="molecule type" value="Genomic_DNA"/>
</dbReference>
<reference evidence="9" key="1">
    <citation type="submission" date="2017-09" db="EMBL/GenBank/DDBJ databases">
        <title>Depth-based differentiation of microbial function through sediment-hosted aquifers and enrichment of novel symbionts in the deep terrestrial subsurface.</title>
        <authorList>
            <person name="Probst A.J."/>
            <person name="Ladd B."/>
            <person name="Jarett J.K."/>
            <person name="Geller-Mcgrath D.E."/>
            <person name="Sieber C.M.K."/>
            <person name="Emerson J.B."/>
            <person name="Anantharaman K."/>
            <person name="Thomas B.C."/>
            <person name="Malmstrom R."/>
            <person name="Stieglmeier M."/>
            <person name="Klingl A."/>
            <person name="Woyke T."/>
            <person name="Ryan C.M."/>
            <person name="Banfield J.F."/>
        </authorList>
    </citation>
    <scope>NUCLEOTIDE SEQUENCE [LARGE SCALE GENOMIC DNA]</scope>
</reference>
<dbReference type="Pfam" id="PF04542">
    <property type="entry name" value="Sigma70_r2"/>
    <property type="match status" value="1"/>
</dbReference>
<keyword evidence="2" id="KW-0805">Transcription regulation</keyword>
<dbReference type="InterPro" id="IPR036388">
    <property type="entry name" value="WH-like_DNA-bd_sf"/>
</dbReference>
<evidence type="ECO:0000256" key="3">
    <source>
        <dbReference type="ARBA" id="ARBA00023082"/>
    </source>
</evidence>
<dbReference type="Gene3D" id="1.10.10.10">
    <property type="entry name" value="Winged helix-like DNA-binding domain superfamily/Winged helix DNA-binding domain"/>
    <property type="match status" value="1"/>
</dbReference>
<dbReference type="Proteomes" id="UP000228528">
    <property type="component" value="Unassembled WGS sequence"/>
</dbReference>
<dbReference type="InterPro" id="IPR013249">
    <property type="entry name" value="RNA_pol_sigma70_r4_t2"/>
</dbReference>
<dbReference type="InterPro" id="IPR014284">
    <property type="entry name" value="RNA_pol_sigma-70_dom"/>
</dbReference>
<keyword evidence="4" id="KW-0238">DNA-binding</keyword>
<comment type="similarity">
    <text evidence="1">Belongs to the sigma-70 factor family. ECF subfamily.</text>
</comment>
<dbReference type="PANTHER" id="PTHR43133:SF8">
    <property type="entry name" value="RNA POLYMERASE SIGMA FACTOR HI_1459-RELATED"/>
    <property type="match status" value="1"/>
</dbReference>
<dbReference type="InterPro" id="IPR039425">
    <property type="entry name" value="RNA_pol_sigma-70-like"/>
</dbReference>
<evidence type="ECO:0000256" key="1">
    <source>
        <dbReference type="ARBA" id="ARBA00010641"/>
    </source>
</evidence>
<dbReference type="AlphaFoldDB" id="A0A2M6NZI7"/>
<evidence type="ECO:0000259" key="7">
    <source>
        <dbReference type="Pfam" id="PF08281"/>
    </source>
</evidence>
<dbReference type="InterPro" id="IPR007627">
    <property type="entry name" value="RNA_pol_sigma70_r2"/>
</dbReference>
<gene>
    <name evidence="8" type="ORF">COU30_05700</name>
</gene>
<protein>
    <submittedName>
        <fullName evidence="8">Uncharacterized protein</fullName>
    </submittedName>
</protein>
<dbReference type="Pfam" id="PF08281">
    <property type="entry name" value="Sigma70_r4_2"/>
    <property type="match status" value="1"/>
</dbReference>
<evidence type="ECO:0000256" key="4">
    <source>
        <dbReference type="ARBA" id="ARBA00023125"/>
    </source>
</evidence>
<dbReference type="PANTHER" id="PTHR43133">
    <property type="entry name" value="RNA POLYMERASE ECF-TYPE SIGMA FACTO"/>
    <property type="match status" value="1"/>
</dbReference>
<dbReference type="CDD" id="cd06171">
    <property type="entry name" value="Sigma70_r4"/>
    <property type="match status" value="1"/>
</dbReference>
<evidence type="ECO:0000256" key="5">
    <source>
        <dbReference type="ARBA" id="ARBA00023163"/>
    </source>
</evidence>
<dbReference type="SUPFAM" id="SSF88659">
    <property type="entry name" value="Sigma3 and sigma4 domains of RNA polymerase sigma factors"/>
    <property type="match status" value="1"/>
</dbReference>
<dbReference type="InterPro" id="IPR013325">
    <property type="entry name" value="RNA_pol_sigma_r2"/>
</dbReference>
<evidence type="ECO:0000256" key="2">
    <source>
        <dbReference type="ARBA" id="ARBA00023015"/>
    </source>
</evidence>
<dbReference type="InterPro" id="IPR013324">
    <property type="entry name" value="RNA_pol_sigma_r3/r4-like"/>
</dbReference>
<accession>A0A2M6NZI7</accession>
<comment type="caution">
    <text evidence="8">The sequence shown here is derived from an EMBL/GenBank/DDBJ whole genome shotgun (WGS) entry which is preliminary data.</text>
</comment>
<keyword evidence="5" id="KW-0804">Transcription</keyword>
<evidence type="ECO:0000313" key="8">
    <source>
        <dbReference type="EMBL" id="PIR76838.1"/>
    </source>
</evidence>
<keyword evidence="3" id="KW-0731">Sigma factor</keyword>
<dbReference type="GO" id="GO:0003677">
    <property type="term" value="F:DNA binding"/>
    <property type="evidence" value="ECO:0007669"/>
    <property type="project" value="UniProtKB-KW"/>
</dbReference>
<feature type="domain" description="RNA polymerase sigma factor 70 region 4 type 2" evidence="7">
    <location>
        <begin position="125"/>
        <end position="175"/>
    </location>
</feature>
<organism evidence="8 9">
    <name type="scientific">Candidatus Magasanikbacteria bacterium CG10_big_fil_rev_8_21_14_0_10_38_6</name>
    <dbReference type="NCBI Taxonomy" id="1974647"/>
    <lineage>
        <taxon>Bacteria</taxon>
        <taxon>Candidatus Magasanikiibacteriota</taxon>
    </lineage>
</organism>
<sequence>MKESFQEKKLLFLIRTKKDAEAFALLYDNYVESLYRFIFFKLSDKDAAQDVTSDVFLQMWQYLTTSDRTVSSFRGLLYQTARNKIIDVYRARAKVQTVHLEDVQELPDETQSSEIRVSLDQDIQQLFALTKRLKQDYQEVILFRYVEDLSIKEIADIMDKRPTAVRVMLHRATTRLRALVDDNTSL</sequence>
<dbReference type="NCBIfam" id="TIGR02937">
    <property type="entry name" value="sigma70-ECF"/>
    <property type="match status" value="1"/>
</dbReference>
<dbReference type="Gene3D" id="1.10.1740.10">
    <property type="match status" value="1"/>
</dbReference>
<name>A0A2M6NZI7_9BACT</name>
<evidence type="ECO:0000259" key="6">
    <source>
        <dbReference type="Pfam" id="PF04542"/>
    </source>
</evidence>
<dbReference type="SUPFAM" id="SSF88946">
    <property type="entry name" value="Sigma2 domain of RNA polymerase sigma factors"/>
    <property type="match status" value="1"/>
</dbReference>
<evidence type="ECO:0000313" key="9">
    <source>
        <dbReference type="Proteomes" id="UP000228528"/>
    </source>
</evidence>